<protein>
    <recommendedName>
        <fullName evidence="1">Neprosin PEP catalytic domain-containing protein</fullName>
    </recommendedName>
</protein>
<feature type="domain" description="Neprosin PEP catalytic" evidence="1">
    <location>
        <begin position="165"/>
        <end position="400"/>
    </location>
</feature>
<dbReference type="InterPro" id="IPR025521">
    <property type="entry name" value="Neprosin_propep"/>
</dbReference>
<dbReference type="AlphaFoldDB" id="A0A7J7HL09"/>
<sequence>MITHSVVVVVRRWLLVLIVVLLPLCYGGIVSISGQKLDDVDKQLKHLNKPALKSIKSPDGDIIDCVHISHQPAFDHPLLKNHTIQMRPSYHPEGLFEENKESIPKSNEGISKSITQLWHLNGRCPEGTIPIRRTKRKEILRARSIKSFGKKQHGIIPEPTMSTQPINLSAHEYAMVVVQGDKYYGTKATMNVWKPIVQQSNEFSLSQLWIVAGSYPSNLNTIEAGWQRDAYNTTGCYNLFCSGFIQTSNKMALGGTISSISAYGSSQYEYNFLVWKDTTRSAWWLQFGNEVVGYWPTSLFSYLADSASKIEWGGEVLNYASGGQHTTTQMGSGHFPKEGFGKASYIKNIQIVDGSNNLIAPIGVSTFAPQSNCYNVRMGNNNGWGHYIYYGGPGRNPNCP</sequence>
<dbReference type="PANTHER" id="PTHR31589">
    <property type="entry name" value="PROTEIN, PUTATIVE (DUF239)-RELATED-RELATED"/>
    <property type="match status" value="1"/>
</dbReference>
<organism evidence="2 3">
    <name type="scientific">Camellia sinensis</name>
    <name type="common">Tea plant</name>
    <name type="synonym">Thea sinensis</name>
    <dbReference type="NCBI Taxonomy" id="4442"/>
    <lineage>
        <taxon>Eukaryota</taxon>
        <taxon>Viridiplantae</taxon>
        <taxon>Streptophyta</taxon>
        <taxon>Embryophyta</taxon>
        <taxon>Tracheophyta</taxon>
        <taxon>Spermatophyta</taxon>
        <taxon>Magnoliopsida</taxon>
        <taxon>eudicotyledons</taxon>
        <taxon>Gunneridae</taxon>
        <taxon>Pentapetalae</taxon>
        <taxon>asterids</taxon>
        <taxon>Ericales</taxon>
        <taxon>Theaceae</taxon>
        <taxon>Camellia</taxon>
    </lineage>
</organism>
<evidence type="ECO:0000313" key="3">
    <source>
        <dbReference type="Proteomes" id="UP000593564"/>
    </source>
</evidence>
<dbReference type="Proteomes" id="UP000593564">
    <property type="component" value="Unassembled WGS sequence"/>
</dbReference>
<dbReference type="Pfam" id="PF03080">
    <property type="entry name" value="Neprosin"/>
    <property type="match status" value="1"/>
</dbReference>
<reference evidence="3" key="1">
    <citation type="journal article" date="2020" name="Nat. Commun.">
        <title>Genome assembly of wild tea tree DASZ reveals pedigree and selection history of tea varieties.</title>
        <authorList>
            <person name="Zhang W."/>
            <person name="Zhang Y."/>
            <person name="Qiu H."/>
            <person name="Guo Y."/>
            <person name="Wan H."/>
            <person name="Zhang X."/>
            <person name="Scossa F."/>
            <person name="Alseekh S."/>
            <person name="Zhang Q."/>
            <person name="Wang P."/>
            <person name="Xu L."/>
            <person name="Schmidt M.H."/>
            <person name="Jia X."/>
            <person name="Li D."/>
            <person name="Zhu A."/>
            <person name="Guo F."/>
            <person name="Chen W."/>
            <person name="Ni D."/>
            <person name="Usadel B."/>
            <person name="Fernie A.R."/>
            <person name="Wen W."/>
        </authorList>
    </citation>
    <scope>NUCLEOTIDE SEQUENCE [LARGE SCALE GENOMIC DNA]</scope>
    <source>
        <strain evidence="3">cv. G240</strain>
    </source>
</reference>
<dbReference type="InterPro" id="IPR053168">
    <property type="entry name" value="Glutamic_endopeptidase"/>
</dbReference>
<keyword evidence="3" id="KW-1185">Reference proteome</keyword>
<dbReference type="PANTHER" id="PTHR31589:SF24">
    <property type="entry name" value="OS07G0205500 PROTEIN"/>
    <property type="match status" value="1"/>
</dbReference>
<evidence type="ECO:0000259" key="1">
    <source>
        <dbReference type="PROSITE" id="PS52045"/>
    </source>
</evidence>
<reference evidence="2 3" key="2">
    <citation type="submission" date="2020-07" db="EMBL/GenBank/DDBJ databases">
        <title>Genome assembly of wild tea tree DASZ reveals pedigree and selection history of tea varieties.</title>
        <authorList>
            <person name="Zhang W."/>
        </authorList>
    </citation>
    <scope>NUCLEOTIDE SEQUENCE [LARGE SCALE GENOMIC DNA]</scope>
    <source>
        <strain evidence="3">cv. G240</strain>
        <tissue evidence="2">Leaf</tissue>
    </source>
</reference>
<gene>
    <name evidence="2" type="ORF">HYC85_010622</name>
</gene>
<accession>A0A7J7HL09</accession>
<dbReference type="Pfam" id="PF14365">
    <property type="entry name" value="Neprosin_AP"/>
    <property type="match status" value="1"/>
</dbReference>
<comment type="caution">
    <text evidence="2">The sequence shown here is derived from an EMBL/GenBank/DDBJ whole genome shotgun (WGS) entry which is preliminary data.</text>
</comment>
<proteinExistence type="predicted"/>
<dbReference type="InterPro" id="IPR004314">
    <property type="entry name" value="Neprosin"/>
</dbReference>
<dbReference type="EMBL" id="JACBKZ010000004">
    <property type="protein sequence ID" value="KAF5952678.1"/>
    <property type="molecule type" value="Genomic_DNA"/>
</dbReference>
<dbReference type="PROSITE" id="PS52045">
    <property type="entry name" value="NEPROSIN_PEP_CD"/>
    <property type="match status" value="1"/>
</dbReference>
<name>A0A7J7HL09_CAMSI</name>
<evidence type="ECO:0000313" key="2">
    <source>
        <dbReference type="EMBL" id="KAF5952678.1"/>
    </source>
</evidence>